<name>A0A317C4Z0_9GAMM</name>
<dbReference type="Proteomes" id="UP000245539">
    <property type="component" value="Unassembled WGS sequence"/>
</dbReference>
<dbReference type="Gene3D" id="3.30.300.250">
    <property type="match status" value="1"/>
</dbReference>
<gene>
    <name evidence="1" type="ORF">DKW60_21290</name>
</gene>
<protein>
    <submittedName>
        <fullName evidence="1">Uncharacterized protein</fullName>
    </submittedName>
</protein>
<dbReference type="AlphaFoldDB" id="A0A317C4Z0"/>
<accession>A0A317C4Z0</accession>
<dbReference type="EMBL" id="QGKM01000090">
    <property type="protein sequence ID" value="PWQ92433.1"/>
    <property type="molecule type" value="Genomic_DNA"/>
</dbReference>
<evidence type="ECO:0000313" key="2">
    <source>
        <dbReference type="Proteomes" id="UP000245539"/>
    </source>
</evidence>
<proteinExistence type="predicted"/>
<dbReference type="RefSeq" id="WP_109839682.1">
    <property type="nucleotide sequence ID" value="NZ_QGKM01000090.1"/>
</dbReference>
<organism evidence="1 2">
    <name type="scientific">Leucothrix pacifica</name>
    <dbReference type="NCBI Taxonomy" id="1247513"/>
    <lineage>
        <taxon>Bacteria</taxon>
        <taxon>Pseudomonadati</taxon>
        <taxon>Pseudomonadota</taxon>
        <taxon>Gammaproteobacteria</taxon>
        <taxon>Thiotrichales</taxon>
        <taxon>Thiotrichaceae</taxon>
        <taxon>Leucothrix</taxon>
    </lineage>
</organism>
<keyword evidence="2" id="KW-1185">Reference proteome</keyword>
<comment type="caution">
    <text evidence="1">The sequence shown here is derived from an EMBL/GenBank/DDBJ whole genome shotgun (WGS) entry which is preliminary data.</text>
</comment>
<sequence>MKTLWKILGGIGLLLVIAFAGAIGKIVGKFTTGQFYEDQKEGALDTVLVNAASHINKKLPMMVDAETRLDSASVFKMGLRLNYTVVNYSAEEIDSSSFNNVKRKDLMNKLCNTDETKIFVENKTSLSLSHAYYGKNGKQFSVITVQGSQCKSS</sequence>
<evidence type="ECO:0000313" key="1">
    <source>
        <dbReference type="EMBL" id="PWQ92433.1"/>
    </source>
</evidence>
<dbReference type="OrthoDB" id="6241000at2"/>
<reference evidence="1 2" key="1">
    <citation type="submission" date="2018-05" db="EMBL/GenBank/DDBJ databases">
        <title>Leucothrix arctica sp. nov., isolated from Arctic seawater.</title>
        <authorList>
            <person name="Choi A."/>
            <person name="Baek K."/>
        </authorList>
    </citation>
    <scope>NUCLEOTIDE SEQUENCE [LARGE SCALE GENOMIC DNA]</scope>
    <source>
        <strain evidence="1 2">JCM 18388</strain>
    </source>
</reference>